<gene>
    <name evidence="1" type="ORF">QYE76_000458</name>
</gene>
<evidence type="ECO:0000313" key="1">
    <source>
        <dbReference type="EMBL" id="KAK1626143.1"/>
    </source>
</evidence>
<dbReference type="AlphaFoldDB" id="A0AAD8RHU2"/>
<organism evidence="1 2">
    <name type="scientific">Lolium multiflorum</name>
    <name type="common">Italian ryegrass</name>
    <name type="synonym">Lolium perenne subsp. multiflorum</name>
    <dbReference type="NCBI Taxonomy" id="4521"/>
    <lineage>
        <taxon>Eukaryota</taxon>
        <taxon>Viridiplantae</taxon>
        <taxon>Streptophyta</taxon>
        <taxon>Embryophyta</taxon>
        <taxon>Tracheophyta</taxon>
        <taxon>Spermatophyta</taxon>
        <taxon>Magnoliopsida</taxon>
        <taxon>Liliopsida</taxon>
        <taxon>Poales</taxon>
        <taxon>Poaceae</taxon>
        <taxon>BOP clade</taxon>
        <taxon>Pooideae</taxon>
        <taxon>Poodae</taxon>
        <taxon>Poeae</taxon>
        <taxon>Poeae Chloroplast Group 2 (Poeae type)</taxon>
        <taxon>Loliodinae</taxon>
        <taxon>Loliinae</taxon>
        <taxon>Lolium</taxon>
    </lineage>
</organism>
<sequence length="67" mass="7363">MRTSPQPTAVWGRASRQILRPSLQEHVSRNVHVKEFDSAWYDATANVVSTADAQGSLEELLGAPEPC</sequence>
<comment type="caution">
    <text evidence="1">The sequence shown here is derived from an EMBL/GenBank/DDBJ whole genome shotgun (WGS) entry which is preliminary data.</text>
</comment>
<reference evidence="1" key="1">
    <citation type="submission" date="2023-07" db="EMBL/GenBank/DDBJ databases">
        <title>A chromosome-level genome assembly of Lolium multiflorum.</title>
        <authorList>
            <person name="Chen Y."/>
            <person name="Copetti D."/>
            <person name="Kolliker R."/>
            <person name="Studer B."/>
        </authorList>
    </citation>
    <scope>NUCLEOTIDE SEQUENCE</scope>
    <source>
        <strain evidence="1">02402/16</strain>
        <tissue evidence="1">Leaf</tissue>
    </source>
</reference>
<name>A0AAD8RHU2_LOLMU</name>
<dbReference type="EMBL" id="JAUUTY010000005">
    <property type="protein sequence ID" value="KAK1626143.1"/>
    <property type="molecule type" value="Genomic_DNA"/>
</dbReference>
<evidence type="ECO:0000313" key="2">
    <source>
        <dbReference type="Proteomes" id="UP001231189"/>
    </source>
</evidence>
<accession>A0AAD8RHU2</accession>
<dbReference type="Proteomes" id="UP001231189">
    <property type="component" value="Unassembled WGS sequence"/>
</dbReference>
<proteinExistence type="predicted"/>
<protein>
    <submittedName>
        <fullName evidence="1">Uncharacterized protein</fullName>
    </submittedName>
</protein>
<keyword evidence="2" id="KW-1185">Reference proteome</keyword>